<keyword evidence="2" id="KW-0489">Methyltransferase</keyword>
<sequence length="272" mass="30693">MTNNEDLKDQQYSNSDKFNARIRLHAAFSTNPYPWPFWVMDQIEQAQPAKVLELGGGNGLLWMANASKIPSHWDITVTDYSEGMLNDARNNLSVLNHEIKFEVINAENINYPDHTFDIIIANHMLYHVNSREKALSEIKRVLKPSGIFYATTVGSRNMLEMKQLVKEFDPDSEYEQVLGAIEANFSLDNGKKQLLSFFTDVSIVQYEDALLITESDALVDYVLSCNGLAGGKTVLDPLKAESFRTFINAKMDENGGKLHITKESGMFVSRSL</sequence>
<protein>
    <submittedName>
        <fullName evidence="2">Class I SAM-dependent methyltransferase</fullName>
    </submittedName>
</protein>
<dbReference type="Proteomes" id="UP001300012">
    <property type="component" value="Unassembled WGS sequence"/>
</dbReference>
<dbReference type="SUPFAM" id="SSF53335">
    <property type="entry name" value="S-adenosyl-L-methionine-dependent methyltransferases"/>
    <property type="match status" value="1"/>
</dbReference>
<dbReference type="Pfam" id="PF08241">
    <property type="entry name" value="Methyltransf_11"/>
    <property type="match status" value="1"/>
</dbReference>
<dbReference type="PANTHER" id="PTHR43591:SF24">
    <property type="entry name" value="2-METHOXY-6-POLYPRENYL-1,4-BENZOQUINOL METHYLASE, MITOCHONDRIAL"/>
    <property type="match status" value="1"/>
</dbReference>
<organism evidence="2 3">
    <name type="scientific">Paenibacillus radicis</name>
    <name type="common">ex Xue et al. 2023</name>
    <dbReference type="NCBI Taxonomy" id="2972489"/>
    <lineage>
        <taxon>Bacteria</taxon>
        <taxon>Bacillati</taxon>
        <taxon>Bacillota</taxon>
        <taxon>Bacilli</taxon>
        <taxon>Bacillales</taxon>
        <taxon>Paenibacillaceae</taxon>
        <taxon>Paenibacillus</taxon>
    </lineage>
</organism>
<dbReference type="GO" id="GO:0032259">
    <property type="term" value="P:methylation"/>
    <property type="evidence" value="ECO:0007669"/>
    <property type="project" value="UniProtKB-KW"/>
</dbReference>
<evidence type="ECO:0000313" key="3">
    <source>
        <dbReference type="Proteomes" id="UP001300012"/>
    </source>
</evidence>
<feature type="domain" description="Methyltransferase type 11" evidence="1">
    <location>
        <begin position="52"/>
        <end position="149"/>
    </location>
</feature>
<dbReference type="RefSeq" id="WP_258211369.1">
    <property type="nucleotide sequence ID" value="NZ_JANQBD010000001.1"/>
</dbReference>
<comment type="caution">
    <text evidence="2">The sequence shown here is derived from an EMBL/GenBank/DDBJ whole genome shotgun (WGS) entry which is preliminary data.</text>
</comment>
<accession>A0ABT1Y998</accession>
<dbReference type="CDD" id="cd02440">
    <property type="entry name" value="AdoMet_MTases"/>
    <property type="match status" value="1"/>
</dbReference>
<reference evidence="2 3" key="1">
    <citation type="submission" date="2022-08" db="EMBL/GenBank/DDBJ databases">
        <title>Paenibacillus endoradicis sp. nov., Paenibacillus radicibacter sp. nov and Paenibacillus pararadicis sp. nov., three cold-adapted plant growth-promoting bacteria isolated from root of Larix gmelinii in Great Khingan.</title>
        <authorList>
            <person name="Xue H."/>
        </authorList>
    </citation>
    <scope>NUCLEOTIDE SEQUENCE [LARGE SCALE GENOMIC DNA]</scope>
    <source>
        <strain evidence="2 3">N5-1-1-5</strain>
    </source>
</reference>
<evidence type="ECO:0000313" key="2">
    <source>
        <dbReference type="EMBL" id="MCR8629751.1"/>
    </source>
</evidence>
<dbReference type="EMBL" id="JANQBD010000001">
    <property type="protein sequence ID" value="MCR8629751.1"/>
    <property type="molecule type" value="Genomic_DNA"/>
</dbReference>
<evidence type="ECO:0000259" key="1">
    <source>
        <dbReference type="Pfam" id="PF08241"/>
    </source>
</evidence>
<gene>
    <name evidence="2" type="ORF">NV381_00920</name>
</gene>
<dbReference type="PANTHER" id="PTHR43591">
    <property type="entry name" value="METHYLTRANSFERASE"/>
    <property type="match status" value="1"/>
</dbReference>
<dbReference type="GO" id="GO:0008168">
    <property type="term" value="F:methyltransferase activity"/>
    <property type="evidence" value="ECO:0007669"/>
    <property type="project" value="UniProtKB-KW"/>
</dbReference>
<dbReference type="Gene3D" id="3.40.50.150">
    <property type="entry name" value="Vaccinia Virus protein VP39"/>
    <property type="match status" value="1"/>
</dbReference>
<name>A0ABT1Y998_9BACL</name>
<dbReference type="InterPro" id="IPR029063">
    <property type="entry name" value="SAM-dependent_MTases_sf"/>
</dbReference>
<proteinExistence type="predicted"/>
<dbReference type="InterPro" id="IPR013216">
    <property type="entry name" value="Methyltransf_11"/>
</dbReference>
<keyword evidence="2" id="KW-0808">Transferase</keyword>
<keyword evidence="3" id="KW-1185">Reference proteome</keyword>